<gene>
    <name evidence="2" type="ORF">BCV72DRAFT_172948</name>
</gene>
<dbReference type="GO" id="GO:0003676">
    <property type="term" value="F:nucleic acid binding"/>
    <property type="evidence" value="ECO:0007669"/>
    <property type="project" value="InterPro"/>
</dbReference>
<dbReference type="AlphaFoldDB" id="A0A1X0QLS1"/>
<sequence length="84" mass="9789">IKALVEGRRHKCIYLPPYSPFLNSIEEFWSKVKTGVRRTLLTADDRLTDRICESAGKVTKKDCKGWIEHSKSFFENCLNEEKNL</sequence>
<dbReference type="Gene3D" id="3.30.420.10">
    <property type="entry name" value="Ribonuclease H-like superfamily/Ribonuclease H"/>
    <property type="match status" value="1"/>
</dbReference>
<dbReference type="VEuPathDB" id="FungiDB:BCV72DRAFT_172948"/>
<feature type="domain" description="Tc1-like transposase DDE" evidence="1">
    <location>
        <begin position="2"/>
        <end position="39"/>
    </location>
</feature>
<evidence type="ECO:0000259" key="1">
    <source>
        <dbReference type="Pfam" id="PF13358"/>
    </source>
</evidence>
<dbReference type="Proteomes" id="UP000242414">
    <property type="component" value="Unassembled WGS sequence"/>
</dbReference>
<dbReference type="InterPro" id="IPR038717">
    <property type="entry name" value="Tc1-like_DDE_dom"/>
</dbReference>
<name>A0A1X0QLS1_RHIZD</name>
<dbReference type="OrthoDB" id="2428500at2759"/>
<organism evidence="2">
    <name type="scientific">Rhizopus microsporus var. microsporus</name>
    <dbReference type="NCBI Taxonomy" id="86635"/>
    <lineage>
        <taxon>Eukaryota</taxon>
        <taxon>Fungi</taxon>
        <taxon>Fungi incertae sedis</taxon>
        <taxon>Mucoromycota</taxon>
        <taxon>Mucoromycotina</taxon>
        <taxon>Mucoromycetes</taxon>
        <taxon>Mucorales</taxon>
        <taxon>Mucorineae</taxon>
        <taxon>Rhizopodaceae</taxon>
        <taxon>Rhizopus</taxon>
    </lineage>
</organism>
<protein>
    <recommendedName>
        <fullName evidence="1">Tc1-like transposase DDE domain-containing protein</fullName>
    </recommendedName>
</protein>
<dbReference type="Pfam" id="PF13358">
    <property type="entry name" value="DDE_3"/>
    <property type="match status" value="1"/>
</dbReference>
<accession>A0A1X0QLS1</accession>
<proteinExistence type="predicted"/>
<feature type="non-terminal residue" evidence="2">
    <location>
        <position position="1"/>
    </location>
</feature>
<evidence type="ECO:0000313" key="2">
    <source>
        <dbReference type="EMBL" id="ORE00707.1"/>
    </source>
</evidence>
<reference evidence="2" key="1">
    <citation type="journal article" date="2016" name="Proc. Natl. Acad. Sci. U.S.A.">
        <title>Lipid metabolic changes in an early divergent fungus govern the establishment of a mutualistic symbiosis with endobacteria.</title>
        <authorList>
            <person name="Lastovetsky O.A."/>
            <person name="Gaspar M.L."/>
            <person name="Mondo S.J."/>
            <person name="LaButti K.M."/>
            <person name="Sandor L."/>
            <person name="Grigoriev I.V."/>
            <person name="Henry S.A."/>
            <person name="Pawlowska T.E."/>
        </authorList>
    </citation>
    <scope>NUCLEOTIDE SEQUENCE [LARGE SCALE GENOMIC DNA]</scope>
    <source>
        <strain evidence="2">ATCC 52814</strain>
    </source>
</reference>
<dbReference type="EMBL" id="KV922353">
    <property type="protein sequence ID" value="ORE00707.1"/>
    <property type="molecule type" value="Genomic_DNA"/>
</dbReference>
<dbReference type="InterPro" id="IPR036397">
    <property type="entry name" value="RNaseH_sf"/>
</dbReference>
<feature type="non-terminal residue" evidence="2">
    <location>
        <position position="84"/>
    </location>
</feature>